<keyword evidence="8 13" id="KW-1133">Transmembrane helix</keyword>
<dbReference type="FunCoup" id="G3ATS0">
    <property type="interactions" value="145"/>
</dbReference>
<dbReference type="Proteomes" id="UP000000709">
    <property type="component" value="Unassembled WGS sequence"/>
</dbReference>
<evidence type="ECO:0000256" key="13">
    <source>
        <dbReference type="SAM" id="Phobius"/>
    </source>
</evidence>
<gene>
    <name evidence="14" type="ORF">SPAPADRAFT_52393</name>
</gene>
<evidence type="ECO:0000256" key="5">
    <source>
        <dbReference type="ARBA" id="ARBA00022692"/>
    </source>
</evidence>
<evidence type="ECO:0000256" key="10">
    <source>
        <dbReference type="ARBA" id="ARBA00023132"/>
    </source>
</evidence>
<keyword evidence="11 13" id="KW-0472">Membrane</keyword>
<keyword evidence="5 13" id="KW-0812">Transmembrane</keyword>
<dbReference type="RefSeq" id="XP_007377267.1">
    <property type="nucleotide sequence ID" value="XM_007377205.1"/>
</dbReference>
<dbReference type="InParanoid" id="G3ATS0"/>
<keyword evidence="14" id="KW-0261">Viral envelope protein</keyword>
<dbReference type="STRING" id="619300.G3ATS0"/>
<keyword evidence="14" id="KW-0946">Virion</keyword>
<sequence length="606" mass="70062">MDNTSKMNNYQYIFTKVMNKRLKFILNINIIMAVIISITLRLPCGQFWWNLIWTFAIRGPALFTALSLIRQARKKFSTVDYSVHKSLGSQIYHSVFSMTFVKYSLFYVISSYLIHAVYMFQLPFAFDYYLLSKEYRQNPLINDEWVYYWYCPLVVALLYSSHHIIFQRNRLQLEYGNSKRTPEKYLFSRIPQLIGHSLGLSIIIAIVTPLSYYFFKPLIYKTNVLLILLLGLDPSIPPSATSFKTYLHLAYVAYTTYLGWEIANHTFEVYATIGCLDGNKPISTYSADPINCLLSGLRNVDPQYSLSRVTAFQELAYISMAKDPEGIKLRNAIYNARNRKGYLWPAIFDECSLVIKEMTDRVNYRSISDLKALKEGKPDGTAFEFSKDDNIFGNSFISSVRSSPVTNIKEYKKEEPTKSKYDFIYTILAKNKIPLPKITNHKLITALRQKYQIGCDYYNKFSTTLLNTWIGVFFRTTLKRDTESRVINPVNFGNAVIAVANLLIHSIEEDKNNTITANDVCQVLNLFERPIRACSNYIDYVPASVYVNDDSKNNLVGIVHDLTMHEFYELCVKFNGKLNDLVLTPKTYKLAKWVIDVAIAEQQKRK</sequence>
<dbReference type="eggNOG" id="ENOG502RZSR">
    <property type="taxonomic scope" value="Eukaryota"/>
</dbReference>
<feature type="transmembrane region" description="Helical" evidence="13">
    <location>
        <begin position="105"/>
        <end position="126"/>
    </location>
</feature>
<evidence type="ECO:0000256" key="8">
    <source>
        <dbReference type="ARBA" id="ARBA00022989"/>
    </source>
</evidence>
<dbReference type="PANTHER" id="PTHR13269:SF6">
    <property type="entry name" value="NUCLEOPORIN NDC1"/>
    <property type="match status" value="1"/>
</dbReference>
<keyword evidence="15" id="KW-1185">Reference proteome</keyword>
<proteinExistence type="inferred from homology"/>
<evidence type="ECO:0000313" key="14">
    <source>
        <dbReference type="EMBL" id="EGW30296.1"/>
    </source>
</evidence>
<evidence type="ECO:0000256" key="1">
    <source>
        <dbReference type="ARBA" id="ARBA00004232"/>
    </source>
</evidence>
<dbReference type="OrthoDB" id="67850at2759"/>
<dbReference type="GO" id="GO:0070631">
    <property type="term" value="P:spindle pole body localization"/>
    <property type="evidence" value="ECO:0007669"/>
    <property type="project" value="TreeGrafter"/>
</dbReference>
<protein>
    <submittedName>
        <fullName evidence="14">Nuclear envelope protein</fullName>
    </submittedName>
</protein>
<keyword evidence="10" id="KW-0906">Nuclear pore complex</keyword>
<evidence type="ECO:0000256" key="4">
    <source>
        <dbReference type="ARBA" id="ARBA00022448"/>
    </source>
</evidence>
<reference evidence="14 15" key="1">
    <citation type="journal article" date="2011" name="Proc. Natl. Acad. Sci. U.S.A.">
        <title>Comparative genomics of xylose-fermenting fungi for enhanced biofuel production.</title>
        <authorList>
            <person name="Wohlbach D.J."/>
            <person name="Kuo A."/>
            <person name="Sato T.K."/>
            <person name="Potts K.M."/>
            <person name="Salamov A.A."/>
            <person name="LaButti K.M."/>
            <person name="Sun H."/>
            <person name="Clum A."/>
            <person name="Pangilinan J.L."/>
            <person name="Lindquist E.A."/>
            <person name="Lucas S."/>
            <person name="Lapidus A."/>
            <person name="Jin M."/>
            <person name="Gunawan C."/>
            <person name="Balan V."/>
            <person name="Dale B.E."/>
            <person name="Jeffries T.W."/>
            <person name="Zinkel R."/>
            <person name="Barry K.W."/>
            <person name="Grigoriev I.V."/>
            <person name="Gasch A.P."/>
        </authorList>
    </citation>
    <scope>NUCLEOTIDE SEQUENCE [LARGE SCALE GENOMIC DNA]</scope>
    <source>
        <strain evidence="15">NRRL Y-27907 / 11-Y1</strain>
    </source>
</reference>
<organism evidence="15">
    <name type="scientific">Spathaspora passalidarum (strain NRRL Y-27907 / 11-Y1)</name>
    <dbReference type="NCBI Taxonomy" id="619300"/>
    <lineage>
        <taxon>Eukaryota</taxon>
        <taxon>Fungi</taxon>
        <taxon>Dikarya</taxon>
        <taxon>Ascomycota</taxon>
        <taxon>Saccharomycotina</taxon>
        <taxon>Pichiomycetes</taxon>
        <taxon>Debaryomycetaceae</taxon>
        <taxon>Spathaspora</taxon>
    </lineage>
</organism>
<evidence type="ECO:0000256" key="3">
    <source>
        <dbReference type="ARBA" id="ARBA00005760"/>
    </source>
</evidence>
<dbReference type="GO" id="GO:0015031">
    <property type="term" value="P:protein transport"/>
    <property type="evidence" value="ECO:0007669"/>
    <property type="project" value="UniProtKB-KW"/>
</dbReference>
<feature type="transmembrane region" description="Helical" evidence="13">
    <location>
        <begin position="48"/>
        <end position="69"/>
    </location>
</feature>
<dbReference type="OMA" id="WQTANLF"/>
<evidence type="ECO:0000256" key="12">
    <source>
        <dbReference type="ARBA" id="ARBA00023242"/>
    </source>
</evidence>
<comment type="subcellular location">
    <subcellularLocation>
        <location evidence="1">Nucleus membrane</location>
        <topology evidence="1">Multi-pass membrane protein</topology>
    </subcellularLocation>
    <subcellularLocation>
        <location evidence="2">Nucleus</location>
        <location evidence="2">Nuclear pore complex</location>
    </subcellularLocation>
</comment>
<dbReference type="GO" id="GO:0070762">
    <property type="term" value="C:nuclear pore transmembrane ring"/>
    <property type="evidence" value="ECO:0007669"/>
    <property type="project" value="TreeGrafter"/>
</dbReference>
<dbReference type="HOGENOM" id="CLU_028040_0_0_1"/>
<dbReference type="GO" id="GO:0051028">
    <property type="term" value="P:mRNA transport"/>
    <property type="evidence" value="ECO:0007669"/>
    <property type="project" value="UniProtKB-KW"/>
</dbReference>
<feature type="transmembrane region" description="Helical" evidence="13">
    <location>
        <begin position="146"/>
        <end position="166"/>
    </location>
</feature>
<keyword evidence="6" id="KW-0509">mRNA transport</keyword>
<dbReference type="GO" id="GO:0005816">
    <property type="term" value="C:spindle pole body"/>
    <property type="evidence" value="ECO:0007669"/>
    <property type="project" value="TreeGrafter"/>
</dbReference>
<comment type="similarity">
    <text evidence="3">Belongs to the NDC1 family.</text>
</comment>
<keyword evidence="4" id="KW-0813">Transport</keyword>
<dbReference type="PANTHER" id="PTHR13269">
    <property type="entry name" value="NUCLEOPORIN NDC1"/>
    <property type="match status" value="1"/>
</dbReference>
<dbReference type="InterPro" id="IPR019049">
    <property type="entry name" value="Nucleoporin_prot_Ndc1/Nup"/>
</dbReference>
<accession>G3ATS0</accession>
<dbReference type="Pfam" id="PF09531">
    <property type="entry name" value="Ndc1_Nup"/>
    <property type="match status" value="1"/>
</dbReference>
<dbReference type="GO" id="GO:0006999">
    <property type="term" value="P:nuclear pore organization"/>
    <property type="evidence" value="ECO:0007669"/>
    <property type="project" value="TreeGrafter"/>
</dbReference>
<evidence type="ECO:0000256" key="11">
    <source>
        <dbReference type="ARBA" id="ARBA00023136"/>
    </source>
</evidence>
<name>G3ATS0_SPAPN</name>
<dbReference type="GO" id="GO:0031965">
    <property type="term" value="C:nuclear membrane"/>
    <property type="evidence" value="ECO:0007669"/>
    <property type="project" value="UniProtKB-SubCell"/>
</dbReference>
<evidence type="ECO:0000313" key="15">
    <source>
        <dbReference type="Proteomes" id="UP000000709"/>
    </source>
</evidence>
<dbReference type="GO" id="GO:0106166">
    <property type="term" value="F:spindle pole body-nuclear membrane anchor activity"/>
    <property type="evidence" value="ECO:0007669"/>
    <property type="project" value="TreeGrafter"/>
</dbReference>
<evidence type="ECO:0000256" key="9">
    <source>
        <dbReference type="ARBA" id="ARBA00023010"/>
    </source>
</evidence>
<evidence type="ECO:0000256" key="2">
    <source>
        <dbReference type="ARBA" id="ARBA00004567"/>
    </source>
</evidence>
<feature type="transmembrane region" description="Helical" evidence="13">
    <location>
        <begin position="193"/>
        <end position="215"/>
    </location>
</feature>
<evidence type="ECO:0000256" key="6">
    <source>
        <dbReference type="ARBA" id="ARBA00022816"/>
    </source>
</evidence>
<dbReference type="EMBL" id="GL996505">
    <property type="protein sequence ID" value="EGW30296.1"/>
    <property type="molecule type" value="Genomic_DNA"/>
</dbReference>
<dbReference type="AlphaFoldDB" id="G3ATS0"/>
<feature type="transmembrane region" description="Helical" evidence="13">
    <location>
        <begin position="24"/>
        <end position="42"/>
    </location>
</feature>
<keyword evidence="9" id="KW-0811">Translocation</keyword>
<evidence type="ECO:0000256" key="7">
    <source>
        <dbReference type="ARBA" id="ARBA00022927"/>
    </source>
</evidence>
<keyword evidence="7" id="KW-0653">Protein transport</keyword>
<keyword evidence="12" id="KW-0539">Nucleus</keyword>
<dbReference type="GeneID" id="18871674"/>
<dbReference type="KEGG" id="spaa:SPAPADRAFT_52393"/>